<proteinExistence type="predicted"/>
<comment type="caution">
    <text evidence="3">The sequence shown here is derived from an EMBL/GenBank/DDBJ whole genome shotgun (WGS) entry which is preliminary data.</text>
</comment>
<dbReference type="Gene3D" id="3.90.550.10">
    <property type="entry name" value="Spore Coat Polysaccharide Biosynthesis Protein SpsA, Chain A"/>
    <property type="match status" value="1"/>
</dbReference>
<dbReference type="PANTHER" id="PTHR43777">
    <property type="entry name" value="MOLYBDENUM COFACTOR CYTIDYLYLTRANSFERASE"/>
    <property type="match status" value="1"/>
</dbReference>
<organism evidence="3 4">
    <name type="scientific">Sphingomonas cynarae</name>
    <dbReference type="NCBI Taxonomy" id="930197"/>
    <lineage>
        <taxon>Bacteria</taxon>
        <taxon>Pseudomonadati</taxon>
        <taxon>Pseudomonadota</taxon>
        <taxon>Alphaproteobacteria</taxon>
        <taxon>Sphingomonadales</taxon>
        <taxon>Sphingomonadaceae</taxon>
        <taxon>Sphingomonas</taxon>
    </lineage>
</organism>
<accession>A0ABP7EST6</accession>
<sequence>MIDAEDVVLVLLAAGRSARFGAEDKLEADLLGRPLGLHIVSTLAAVPFRARLVVRSGCRLDFAGHGYTDIPNGRPELGMSGSVRLGVAAAKRIGAAAVLIVLADMPRVTEAHVRRLLDAGGSADAVIASSDGTKPGPPALFGRDRFDALLDLTGDAGARDLIRGGRHILTDPAELVDIDTPDDLRALR</sequence>
<keyword evidence="4" id="KW-1185">Reference proteome</keyword>
<evidence type="ECO:0000256" key="1">
    <source>
        <dbReference type="ARBA" id="ARBA00022842"/>
    </source>
</evidence>
<dbReference type="InterPro" id="IPR029044">
    <property type="entry name" value="Nucleotide-diphossugar_trans"/>
</dbReference>
<dbReference type="Pfam" id="PF12804">
    <property type="entry name" value="NTP_transf_3"/>
    <property type="match status" value="1"/>
</dbReference>
<dbReference type="InterPro" id="IPR025877">
    <property type="entry name" value="MobA-like_NTP_Trfase"/>
</dbReference>
<dbReference type="EMBL" id="BAABBF010000012">
    <property type="protein sequence ID" value="GAA3723367.1"/>
    <property type="molecule type" value="Genomic_DNA"/>
</dbReference>
<dbReference type="CDD" id="cd04182">
    <property type="entry name" value="GT_2_like_f"/>
    <property type="match status" value="1"/>
</dbReference>
<dbReference type="Proteomes" id="UP001500523">
    <property type="component" value="Unassembled WGS sequence"/>
</dbReference>
<dbReference type="SUPFAM" id="SSF53448">
    <property type="entry name" value="Nucleotide-diphospho-sugar transferases"/>
    <property type="match status" value="1"/>
</dbReference>
<dbReference type="RefSeq" id="WP_344694628.1">
    <property type="nucleotide sequence ID" value="NZ_BAABBF010000012.1"/>
</dbReference>
<evidence type="ECO:0000313" key="3">
    <source>
        <dbReference type="EMBL" id="GAA3723367.1"/>
    </source>
</evidence>
<protein>
    <recommendedName>
        <fullName evidence="2">MobA-like NTP transferase domain-containing protein</fullName>
    </recommendedName>
</protein>
<feature type="domain" description="MobA-like NTP transferase" evidence="2">
    <location>
        <begin position="10"/>
        <end position="163"/>
    </location>
</feature>
<reference evidence="4" key="1">
    <citation type="journal article" date="2019" name="Int. J. Syst. Evol. Microbiol.">
        <title>The Global Catalogue of Microorganisms (GCM) 10K type strain sequencing project: providing services to taxonomists for standard genome sequencing and annotation.</title>
        <authorList>
            <consortium name="The Broad Institute Genomics Platform"/>
            <consortium name="The Broad Institute Genome Sequencing Center for Infectious Disease"/>
            <person name="Wu L."/>
            <person name="Ma J."/>
        </authorList>
    </citation>
    <scope>NUCLEOTIDE SEQUENCE [LARGE SCALE GENOMIC DNA]</scope>
    <source>
        <strain evidence="4">JCM 17498</strain>
    </source>
</reference>
<dbReference type="PANTHER" id="PTHR43777:SF1">
    <property type="entry name" value="MOLYBDENUM COFACTOR CYTIDYLYLTRANSFERASE"/>
    <property type="match status" value="1"/>
</dbReference>
<evidence type="ECO:0000313" key="4">
    <source>
        <dbReference type="Proteomes" id="UP001500523"/>
    </source>
</evidence>
<gene>
    <name evidence="3" type="ORF">GCM10022268_34470</name>
</gene>
<name>A0ABP7EST6_9SPHN</name>
<keyword evidence="1" id="KW-0460">Magnesium</keyword>
<evidence type="ECO:0000259" key="2">
    <source>
        <dbReference type="Pfam" id="PF12804"/>
    </source>
</evidence>